<reference evidence="7" key="1">
    <citation type="submission" date="2021-03" db="EMBL/GenBank/DDBJ databases">
        <title>Roseibium sp. CAU 1637 isolated from Incheon.</title>
        <authorList>
            <person name="Kim W."/>
        </authorList>
    </citation>
    <scope>NUCLEOTIDE SEQUENCE</scope>
    <source>
        <strain evidence="7">CAU 1637</strain>
    </source>
</reference>
<protein>
    <submittedName>
        <fullName evidence="7">Twin-arginine translocation signal domain-containing protein</fullName>
    </submittedName>
</protein>
<dbReference type="GO" id="GO:0015833">
    <property type="term" value="P:peptide transport"/>
    <property type="evidence" value="ECO:0007669"/>
    <property type="project" value="TreeGrafter"/>
</dbReference>
<feature type="signal peptide" evidence="5">
    <location>
        <begin position="1"/>
        <end position="34"/>
    </location>
</feature>
<dbReference type="PIRSF" id="PIRSF002741">
    <property type="entry name" value="MppA"/>
    <property type="match status" value="1"/>
</dbReference>
<dbReference type="GO" id="GO:1904680">
    <property type="term" value="F:peptide transmembrane transporter activity"/>
    <property type="evidence" value="ECO:0007669"/>
    <property type="project" value="TreeGrafter"/>
</dbReference>
<dbReference type="CDD" id="cd08512">
    <property type="entry name" value="PBP2_NikA_DppA_OppA_like_7"/>
    <property type="match status" value="1"/>
</dbReference>
<keyword evidence="4 5" id="KW-0732">Signal</keyword>
<evidence type="ECO:0000259" key="6">
    <source>
        <dbReference type="Pfam" id="PF00496"/>
    </source>
</evidence>
<proteinExistence type="inferred from homology"/>
<accession>A0A939ESB8</accession>
<evidence type="ECO:0000256" key="1">
    <source>
        <dbReference type="ARBA" id="ARBA00004418"/>
    </source>
</evidence>
<dbReference type="InterPro" id="IPR019546">
    <property type="entry name" value="TAT_signal_bac_arc"/>
</dbReference>
<name>A0A939ESB8_9HYPH</name>
<dbReference type="GO" id="GO:0043190">
    <property type="term" value="C:ATP-binding cassette (ABC) transporter complex"/>
    <property type="evidence" value="ECO:0007669"/>
    <property type="project" value="InterPro"/>
</dbReference>
<dbReference type="PANTHER" id="PTHR30290:SF10">
    <property type="entry name" value="PERIPLASMIC OLIGOPEPTIDE-BINDING PROTEIN-RELATED"/>
    <property type="match status" value="1"/>
</dbReference>
<dbReference type="FunFam" id="3.90.76.10:FF:000007">
    <property type="entry name" value="Dipeptide ABC transporter periplasmic dipeptide-binding protein"/>
    <property type="match status" value="1"/>
</dbReference>
<evidence type="ECO:0000313" key="8">
    <source>
        <dbReference type="Proteomes" id="UP000664779"/>
    </source>
</evidence>
<evidence type="ECO:0000256" key="4">
    <source>
        <dbReference type="ARBA" id="ARBA00022729"/>
    </source>
</evidence>
<evidence type="ECO:0000256" key="5">
    <source>
        <dbReference type="SAM" id="SignalP"/>
    </source>
</evidence>
<dbReference type="InterPro" id="IPR000914">
    <property type="entry name" value="SBP_5_dom"/>
</dbReference>
<sequence length="541" mass="60565">MIKDTSRRNFLKGAGATALSAGVLPFLKVLPAAAAGKDVIVSVTGRTINSLDLHRTGTNRPSYQVAVNVYDRLVSFGTKTLEDGSLSYDYSVIEPEAAESWEISDDGMALVFKLRPEGKFHDGSPIIAQDVKWSFDRAVSVGGFPTVQMKAGSLESPEQFEVVDDYTFKINLLRQSKLTLPDLAVPVPMIINSKVAMEHATEDDPWAMEYLHKTPAGSGAFKVAAWKPGEQLVYERNEAWTSGPVPEIKRVVIREIPSSSTRRALLERGDVDLSFDMPNKDAKELSEFEDITVTTTPVENAIYCLCPNLSFEPFKDKRVRQAIAWAVPYEEVFQTSAYGRGAPMWGGSSTTPQDIAWPQKFPYATDLEKAKALLEEAGYGDGFEVPLSIDLSQSDWMEPAALLIQENLAKIGITATIEKIPGANWRTASLVEKRLPLHLETFGGWLNYPCYYFFWAYQEGHLFNSSNYRNEEIETLTPETLHMPVDDPDYAVKIKRMIEIAWDEVPRIALWQPAVNVGTRDVDGYEYWFHRQLDARGLKKA</sequence>
<evidence type="ECO:0000313" key="7">
    <source>
        <dbReference type="EMBL" id="MBO0347415.1"/>
    </source>
</evidence>
<dbReference type="Gene3D" id="3.10.105.10">
    <property type="entry name" value="Dipeptide-binding Protein, Domain 3"/>
    <property type="match status" value="1"/>
</dbReference>
<dbReference type="NCBIfam" id="TIGR01409">
    <property type="entry name" value="TAT_signal_seq"/>
    <property type="match status" value="1"/>
</dbReference>
<dbReference type="Pfam" id="PF00496">
    <property type="entry name" value="SBP_bac_5"/>
    <property type="match status" value="1"/>
</dbReference>
<comment type="subcellular location">
    <subcellularLocation>
        <location evidence="1">Periplasm</location>
    </subcellularLocation>
</comment>
<dbReference type="Proteomes" id="UP000664779">
    <property type="component" value="Unassembled WGS sequence"/>
</dbReference>
<dbReference type="PROSITE" id="PS51318">
    <property type="entry name" value="TAT"/>
    <property type="match status" value="1"/>
</dbReference>
<evidence type="ECO:0000256" key="2">
    <source>
        <dbReference type="ARBA" id="ARBA00005695"/>
    </source>
</evidence>
<keyword evidence="8" id="KW-1185">Reference proteome</keyword>
<organism evidence="7 8">
    <name type="scientific">Roseibium limicola</name>
    <dbReference type="NCBI Taxonomy" id="2816037"/>
    <lineage>
        <taxon>Bacteria</taxon>
        <taxon>Pseudomonadati</taxon>
        <taxon>Pseudomonadota</taxon>
        <taxon>Alphaproteobacteria</taxon>
        <taxon>Hyphomicrobiales</taxon>
        <taxon>Stappiaceae</taxon>
        <taxon>Roseibium</taxon>
    </lineage>
</organism>
<evidence type="ECO:0000256" key="3">
    <source>
        <dbReference type="ARBA" id="ARBA00022448"/>
    </source>
</evidence>
<dbReference type="EMBL" id="JAFLNF010000012">
    <property type="protein sequence ID" value="MBO0347415.1"/>
    <property type="molecule type" value="Genomic_DNA"/>
</dbReference>
<dbReference type="AlphaFoldDB" id="A0A939ESB8"/>
<dbReference type="InterPro" id="IPR030678">
    <property type="entry name" value="Peptide/Ni-bd"/>
</dbReference>
<comment type="caution">
    <text evidence="7">The sequence shown here is derived from an EMBL/GenBank/DDBJ whole genome shotgun (WGS) entry which is preliminary data.</text>
</comment>
<dbReference type="PANTHER" id="PTHR30290">
    <property type="entry name" value="PERIPLASMIC BINDING COMPONENT OF ABC TRANSPORTER"/>
    <property type="match status" value="1"/>
</dbReference>
<dbReference type="InterPro" id="IPR006311">
    <property type="entry name" value="TAT_signal"/>
</dbReference>
<dbReference type="InterPro" id="IPR039424">
    <property type="entry name" value="SBP_5"/>
</dbReference>
<feature type="chain" id="PRO_5037827861" evidence="5">
    <location>
        <begin position="35"/>
        <end position="541"/>
    </location>
</feature>
<feature type="domain" description="Solute-binding protein family 5" evidence="6">
    <location>
        <begin position="93"/>
        <end position="460"/>
    </location>
</feature>
<comment type="similarity">
    <text evidence="2">Belongs to the bacterial solute-binding protein 5 family.</text>
</comment>
<dbReference type="GO" id="GO:0030288">
    <property type="term" value="C:outer membrane-bounded periplasmic space"/>
    <property type="evidence" value="ECO:0007669"/>
    <property type="project" value="UniProtKB-ARBA"/>
</dbReference>
<dbReference type="SUPFAM" id="SSF53850">
    <property type="entry name" value="Periplasmic binding protein-like II"/>
    <property type="match status" value="1"/>
</dbReference>
<dbReference type="Gene3D" id="3.40.190.10">
    <property type="entry name" value="Periplasmic binding protein-like II"/>
    <property type="match status" value="1"/>
</dbReference>
<keyword evidence="3" id="KW-0813">Transport</keyword>
<gene>
    <name evidence="7" type="ORF">J0X15_19450</name>
</gene>
<dbReference type="RefSeq" id="WP_206944540.1">
    <property type="nucleotide sequence ID" value="NZ_JAFLNF010000012.1"/>
</dbReference>